<dbReference type="PROSITE" id="PS50118">
    <property type="entry name" value="HMG_BOX_2"/>
    <property type="match status" value="1"/>
</dbReference>
<protein>
    <submittedName>
        <fullName evidence="5 6">HMG box-containing protein 4-like</fullName>
    </submittedName>
</protein>
<feature type="DNA-binding region" description="HMG box" evidence="1">
    <location>
        <begin position="186"/>
        <end position="241"/>
    </location>
</feature>
<evidence type="ECO:0000256" key="1">
    <source>
        <dbReference type="PROSITE-ProRule" id="PRU00267"/>
    </source>
</evidence>
<evidence type="ECO:0000313" key="7">
    <source>
        <dbReference type="RefSeq" id="XP_022256091.1"/>
    </source>
</evidence>
<dbReference type="CDD" id="cd00084">
    <property type="entry name" value="HMG-box_SF"/>
    <property type="match status" value="1"/>
</dbReference>
<dbReference type="InterPro" id="IPR042477">
    <property type="entry name" value="HMGXB4"/>
</dbReference>
<dbReference type="RefSeq" id="XP_022256081.1">
    <property type="nucleotide sequence ID" value="XM_022400373.1"/>
</dbReference>
<evidence type="ECO:0000313" key="6">
    <source>
        <dbReference type="RefSeq" id="XP_022256087.1"/>
    </source>
</evidence>
<dbReference type="Proteomes" id="UP000694941">
    <property type="component" value="Unplaced"/>
</dbReference>
<evidence type="ECO:0000313" key="8">
    <source>
        <dbReference type="RefSeq" id="XP_022256093.1"/>
    </source>
</evidence>
<reference evidence="5 6" key="1">
    <citation type="submission" date="2025-05" db="UniProtKB">
        <authorList>
            <consortium name="RefSeq"/>
        </authorList>
    </citation>
    <scope>IDENTIFICATION</scope>
    <source>
        <tissue evidence="5 6">Muscle</tissue>
    </source>
</reference>
<gene>
    <name evidence="5 6 7 8 9" type="primary">LOC106470942</name>
</gene>
<sequence>MHGIGGVSRSGRVRKKSAKLIEMEVWDAPDQEGRPHKKSKSSDESEQETEKKVAPIKLPIKVPTRKPQLTGSPTKQIYFNPEKGRIESGHIEKNLDSNNSSPKMEKKSSIFSAATDELHRPIVTTISSSSSSSESDEISEEEPPPIKDFTQMDQRFLPPKKKIKKDVIWLKRIVPFETNKIPLQSKVRPMSAYMLWCRENRKRIVRENPQLDFHLISKKMGSVWQSLSAKEKMAWKKKANQYAKLQRITGGASFIMTEKCGPSAGQLASSGSESNKSNISGIVSNISSIYDPKTKLPRTTPLDVAAYLKLLGDSLSIIGQRLTEHEGQIAVSGTLSVLLDSTLCALGPLMCLTSQVPELNGCEQTSLAQILDNIAYVMPGL</sequence>
<evidence type="ECO:0000259" key="3">
    <source>
        <dbReference type="PROSITE" id="PS50118"/>
    </source>
</evidence>
<feature type="compositionally biased region" description="Basic and acidic residues" evidence="2">
    <location>
        <begin position="82"/>
        <end position="95"/>
    </location>
</feature>
<dbReference type="RefSeq" id="XP_022256093.1">
    <property type="nucleotide sequence ID" value="XM_022400385.1"/>
</dbReference>
<evidence type="ECO:0000256" key="2">
    <source>
        <dbReference type="SAM" id="MobiDB-lite"/>
    </source>
</evidence>
<dbReference type="GeneID" id="106470942"/>
<dbReference type="RefSeq" id="XP_022256096.1">
    <property type="nucleotide sequence ID" value="XM_022400388.1"/>
</dbReference>
<dbReference type="RefSeq" id="XP_022256087.1">
    <property type="nucleotide sequence ID" value="XM_022400379.1"/>
</dbReference>
<evidence type="ECO:0000313" key="5">
    <source>
        <dbReference type="RefSeq" id="XP_022256081.1"/>
    </source>
</evidence>
<feature type="region of interest" description="Disordered" evidence="2">
    <location>
        <begin position="125"/>
        <end position="150"/>
    </location>
</feature>
<dbReference type="SMART" id="SM00398">
    <property type="entry name" value="HMG"/>
    <property type="match status" value="1"/>
</dbReference>
<accession>A0ABM1TJN1</accession>
<feature type="compositionally biased region" description="Acidic residues" evidence="2">
    <location>
        <begin position="134"/>
        <end position="143"/>
    </location>
</feature>
<dbReference type="InterPro" id="IPR036910">
    <property type="entry name" value="HMG_box_dom_sf"/>
</dbReference>
<dbReference type="Pfam" id="PF00505">
    <property type="entry name" value="HMG_box"/>
    <property type="match status" value="1"/>
</dbReference>
<keyword evidence="1" id="KW-0238">DNA-binding</keyword>
<feature type="region of interest" description="Disordered" evidence="2">
    <location>
        <begin position="1"/>
        <end position="106"/>
    </location>
</feature>
<dbReference type="SUPFAM" id="SSF47095">
    <property type="entry name" value="HMG-box"/>
    <property type="match status" value="1"/>
</dbReference>
<dbReference type="PANTHER" id="PTHR46584">
    <property type="entry name" value="HMG DOMAIN-CONTAINING PROTEIN 4"/>
    <property type="match status" value="1"/>
</dbReference>
<feature type="compositionally biased region" description="Basic and acidic residues" evidence="2">
    <location>
        <begin position="40"/>
        <end position="53"/>
    </location>
</feature>
<dbReference type="InterPro" id="IPR009071">
    <property type="entry name" value="HMG_box_dom"/>
</dbReference>
<feature type="compositionally biased region" description="Polar residues" evidence="2">
    <location>
        <begin position="67"/>
        <end position="77"/>
    </location>
</feature>
<dbReference type="Gene3D" id="1.10.30.10">
    <property type="entry name" value="High mobility group box domain"/>
    <property type="match status" value="1"/>
</dbReference>
<evidence type="ECO:0000313" key="4">
    <source>
        <dbReference type="Proteomes" id="UP000694941"/>
    </source>
</evidence>
<dbReference type="PANTHER" id="PTHR46584:SF1">
    <property type="entry name" value="HMG DOMAIN-CONTAINING PROTEIN 4"/>
    <property type="match status" value="1"/>
</dbReference>
<name>A0ABM1TJN1_LIMPO</name>
<feature type="domain" description="HMG box" evidence="3">
    <location>
        <begin position="186"/>
        <end position="241"/>
    </location>
</feature>
<keyword evidence="1" id="KW-0539">Nucleus</keyword>
<organism evidence="4 6">
    <name type="scientific">Limulus polyphemus</name>
    <name type="common">Atlantic horseshoe crab</name>
    <dbReference type="NCBI Taxonomy" id="6850"/>
    <lineage>
        <taxon>Eukaryota</taxon>
        <taxon>Metazoa</taxon>
        <taxon>Ecdysozoa</taxon>
        <taxon>Arthropoda</taxon>
        <taxon>Chelicerata</taxon>
        <taxon>Merostomata</taxon>
        <taxon>Xiphosura</taxon>
        <taxon>Limulidae</taxon>
        <taxon>Limulus</taxon>
    </lineage>
</organism>
<dbReference type="RefSeq" id="XP_022256091.1">
    <property type="nucleotide sequence ID" value="XM_022400383.1"/>
</dbReference>
<keyword evidence="4" id="KW-1185">Reference proteome</keyword>
<evidence type="ECO:0000313" key="9">
    <source>
        <dbReference type="RefSeq" id="XP_022256096.1"/>
    </source>
</evidence>
<proteinExistence type="predicted"/>